<evidence type="ECO:0000313" key="5">
    <source>
        <dbReference type="EMBL" id="OMJ13628.1"/>
    </source>
</evidence>
<dbReference type="Proteomes" id="UP000187283">
    <property type="component" value="Unassembled WGS sequence"/>
</dbReference>
<dbReference type="Pfam" id="PF01156">
    <property type="entry name" value="IU_nuc_hydro"/>
    <property type="match status" value="1"/>
</dbReference>
<evidence type="ECO:0000259" key="4">
    <source>
        <dbReference type="Pfam" id="PF01156"/>
    </source>
</evidence>
<dbReference type="EMBL" id="LSSN01003414">
    <property type="protein sequence ID" value="OMJ13628.1"/>
    <property type="molecule type" value="Genomic_DNA"/>
</dbReference>
<dbReference type="GO" id="GO:0008477">
    <property type="term" value="F:purine nucleosidase activity"/>
    <property type="evidence" value="ECO:0007669"/>
    <property type="project" value="TreeGrafter"/>
</dbReference>
<dbReference type="InterPro" id="IPR001910">
    <property type="entry name" value="Inosine/uridine_hydrolase_dom"/>
</dbReference>
<protein>
    <submittedName>
        <fullName evidence="5">Inosine-uridine-preferring nucleoside hydrolase-like protein</fullName>
    </submittedName>
</protein>
<dbReference type="InterPro" id="IPR023186">
    <property type="entry name" value="IUNH"/>
</dbReference>
<dbReference type="AlphaFoldDB" id="A0A1R1XG86"/>
<evidence type="ECO:0000256" key="3">
    <source>
        <dbReference type="ARBA" id="ARBA00023295"/>
    </source>
</evidence>
<dbReference type="PANTHER" id="PTHR12304">
    <property type="entry name" value="INOSINE-URIDINE PREFERRING NUCLEOSIDE HYDROLASE"/>
    <property type="match status" value="1"/>
</dbReference>
<reference evidence="5 6" key="1">
    <citation type="submission" date="2017-01" db="EMBL/GenBank/DDBJ databases">
        <authorList>
            <person name="Mah S.A."/>
            <person name="Swanson W.J."/>
            <person name="Moy G.W."/>
            <person name="Vacquier V.D."/>
        </authorList>
    </citation>
    <scope>NUCLEOTIDE SEQUENCE [LARGE SCALE GENOMIC DNA]</scope>
    <source>
        <strain evidence="5 6">GSMNP</strain>
    </source>
</reference>
<dbReference type="PANTHER" id="PTHR12304:SF59">
    <property type="entry name" value="INOSINE-URIDINE PREFERRING NUCLEOSIDE HYDROLASE FAMILY PROTEIN"/>
    <property type="match status" value="1"/>
</dbReference>
<feature type="domain" description="Inosine/uridine-preferring nucleoside hydrolase" evidence="4">
    <location>
        <begin position="8"/>
        <end position="314"/>
    </location>
</feature>
<keyword evidence="3" id="KW-0326">Glycosidase</keyword>
<dbReference type="InterPro" id="IPR036452">
    <property type="entry name" value="Ribo_hydro-like"/>
</dbReference>
<proteinExistence type="inferred from homology"/>
<keyword evidence="6" id="KW-1185">Reference proteome</keyword>
<dbReference type="STRING" id="133412.A0A1R1XG86"/>
<dbReference type="GO" id="GO:0006152">
    <property type="term" value="P:purine nucleoside catabolic process"/>
    <property type="evidence" value="ECO:0007669"/>
    <property type="project" value="TreeGrafter"/>
</dbReference>
<dbReference type="OrthoDB" id="5783963at2759"/>
<evidence type="ECO:0000313" key="6">
    <source>
        <dbReference type="Proteomes" id="UP000187283"/>
    </source>
</evidence>
<accession>A0A1R1XG86</accession>
<gene>
    <name evidence="5" type="ORF">AYI70_g8384</name>
</gene>
<dbReference type="Gene3D" id="3.90.245.10">
    <property type="entry name" value="Ribonucleoside hydrolase-like"/>
    <property type="match status" value="1"/>
</dbReference>
<dbReference type="SUPFAM" id="SSF53590">
    <property type="entry name" value="Nucleoside hydrolase"/>
    <property type="match status" value="1"/>
</dbReference>
<dbReference type="GO" id="GO:0005829">
    <property type="term" value="C:cytosol"/>
    <property type="evidence" value="ECO:0007669"/>
    <property type="project" value="TreeGrafter"/>
</dbReference>
<organism evidence="5 6">
    <name type="scientific">Smittium culicis</name>
    <dbReference type="NCBI Taxonomy" id="133412"/>
    <lineage>
        <taxon>Eukaryota</taxon>
        <taxon>Fungi</taxon>
        <taxon>Fungi incertae sedis</taxon>
        <taxon>Zoopagomycota</taxon>
        <taxon>Kickxellomycotina</taxon>
        <taxon>Harpellomycetes</taxon>
        <taxon>Harpellales</taxon>
        <taxon>Legeriomycetaceae</taxon>
        <taxon>Smittium</taxon>
    </lineage>
</organism>
<sequence>MSTSKFPVWLDCDPGHDDAMAIILAAHNPNLNLLGISTVSGNQSVEKTTANAISILEASGRSDVPVFMGAKKPLIRVIKHDPEIHGESGLDGTDLLPNCNKTLYKKAESSTAINEMAKAILESSSPVHLVALGSLTNIALLVTVYPQVIENIEVFSFMGGAIGVGNRSAVAEFNILCDPEAAQIVMQAGFKHMAMVPLDVTHTALVTNSVLSQIESKVGPVNKNFSIMVKELMLFFKDSYAKTFGFNDGPPLHDPLAVYYLTNRGSFEEKLMRVDVECGNGMCAGQTVCDIWEYSTAQKNCYVTSKVDVESFWEAMINSMALAAKNSPL</sequence>
<dbReference type="CDD" id="cd02651">
    <property type="entry name" value="nuc_hydro_IU_UC_XIUA"/>
    <property type="match status" value="1"/>
</dbReference>
<keyword evidence="2 5" id="KW-0378">Hydrolase</keyword>
<evidence type="ECO:0000256" key="1">
    <source>
        <dbReference type="ARBA" id="ARBA00009176"/>
    </source>
</evidence>
<comment type="similarity">
    <text evidence="1">Belongs to the IUNH family.</text>
</comment>
<name>A0A1R1XG86_9FUNG</name>
<evidence type="ECO:0000256" key="2">
    <source>
        <dbReference type="ARBA" id="ARBA00022801"/>
    </source>
</evidence>
<comment type="caution">
    <text evidence="5">The sequence shown here is derived from an EMBL/GenBank/DDBJ whole genome shotgun (WGS) entry which is preliminary data.</text>
</comment>